<keyword evidence="1" id="KW-0067">ATP-binding</keyword>
<dbReference type="EMBL" id="CAATFA010000009">
    <property type="protein sequence ID" value="VNO76837.1"/>
    <property type="molecule type" value="Genomic_DNA"/>
</dbReference>
<protein>
    <submittedName>
        <fullName evidence="1">DNA or RNA helicases of superfamily II</fullName>
    </submittedName>
</protein>
<dbReference type="AlphaFoldDB" id="A0A4J1NYC5"/>
<accession>A0A4J1NYC5</accession>
<name>A0A4J1NYC5_STREE</name>
<keyword evidence="1" id="KW-0347">Helicase</keyword>
<sequence>MAVFVSLDGIVVEIFDVFFSFNGDSEFFLCIAF</sequence>
<keyword evidence="1" id="KW-0378">Hydrolase</keyword>
<proteinExistence type="predicted"/>
<reference evidence="1" key="1">
    <citation type="submission" date="2019-04" db="EMBL/GenBank/DDBJ databases">
        <authorList>
            <consortium name="Pathogen Informatics"/>
        </authorList>
    </citation>
    <scope>NUCLEOTIDE SEQUENCE</scope>
    <source>
        <strain evidence="1">GPSC17</strain>
    </source>
</reference>
<gene>
    <name evidence="1" type="ORF">SAMEA3208855_01268</name>
</gene>
<evidence type="ECO:0000313" key="1">
    <source>
        <dbReference type="EMBL" id="VNO76837.1"/>
    </source>
</evidence>
<dbReference type="GO" id="GO:0004386">
    <property type="term" value="F:helicase activity"/>
    <property type="evidence" value="ECO:0007669"/>
    <property type="project" value="UniProtKB-KW"/>
</dbReference>
<keyword evidence="1" id="KW-0547">Nucleotide-binding</keyword>
<organism evidence="1">
    <name type="scientific">Streptococcus pneumoniae</name>
    <dbReference type="NCBI Taxonomy" id="1313"/>
    <lineage>
        <taxon>Bacteria</taxon>
        <taxon>Bacillati</taxon>
        <taxon>Bacillota</taxon>
        <taxon>Bacilli</taxon>
        <taxon>Lactobacillales</taxon>
        <taxon>Streptococcaceae</taxon>
        <taxon>Streptococcus</taxon>
    </lineage>
</organism>